<dbReference type="GO" id="GO:0110064">
    <property type="term" value="P:lncRNA catabolic process"/>
    <property type="evidence" value="ECO:0007669"/>
    <property type="project" value="UniProtKB-ARBA"/>
</dbReference>
<keyword evidence="8" id="KW-0963">Cytoplasm</keyword>
<feature type="repeat" description="WD" evidence="19">
    <location>
        <begin position="104"/>
        <end position="138"/>
    </location>
</feature>
<evidence type="ECO:0000256" key="16">
    <source>
        <dbReference type="ARBA" id="ARBA00038532"/>
    </source>
</evidence>
<keyword evidence="12" id="KW-0804">Transcription</keyword>
<evidence type="ECO:0000313" key="23">
    <source>
        <dbReference type="Proteomes" id="UP000822369"/>
    </source>
</evidence>
<dbReference type="EMBL" id="JAAVVJ010000014">
    <property type="protein sequence ID" value="KAF7207764.1"/>
    <property type="molecule type" value="Genomic_DNA"/>
</dbReference>
<evidence type="ECO:0000256" key="2">
    <source>
        <dbReference type="ARBA" id="ARBA00004245"/>
    </source>
</evidence>
<dbReference type="SMART" id="SM00102">
    <property type="entry name" value="ADF"/>
    <property type="match status" value="2"/>
</dbReference>
<dbReference type="PROSITE" id="PS50082">
    <property type="entry name" value="WD_REPEATS_2"/>
    <property type="match status" value="2"/>
</dbReference>
<dbReference type="InterPro" id="IPR001680">
    <property type="entry name" value="WD40_rpt"/>
</dbReference>
<comment type="similarity">
    <text evidence="6">Belongs to the actin-binding proteins ADF family. Twinfilin subfamily.</text>
</comment>
<evidence type="ECO:0000256" key="8">
    <source>
        <dbReference type="ARBA" id="ARBA00022490"/>
    </source>
</evidence>
<dbReference type="GO" id="GO:0005884">
    <property type="term" value="C:actin filament"/>
    <property type="evidence" value="ECO:0007669"/>
    <property type="project" value="TreeGrafter"/>
</dbReference>
<dbReference type="PANTHER" id="PTHR13759">
    <property type="entry name" value="TWINFILIN"/>
    <property type="match status" value="1"/>
</dbReference>
<feature type="region of interest" description="Disordered" evidence="20">
    <location>
        <begin position="609"/>
        <end position="637"/>
    </location>
</feature>
<evidence type="ECO:0000256" key="14">
    <source>
        <dbReference type="ARBA" id="ARBA00023212"/>
    </source>
</evidence>
<dbReference type="CDD" id="cd11285">
    <property type="entry name" value="ADF_Twf-N_like"/>
    <property type="match status" value="1"/>
</dbReference>
<dbReference type="GO" id="GO:0071027">
    <property type="term" value="P:nuclear RNA surveillance"/>
    <property type="evidence" value="ECO:0007669"/>
    <property type="project" value="UniProtKB-ARBA"/>
</dbReference>
<dbReference type="AlphaFoldDB" id="A0A9D2XSK7"/>
<keyword evidence="13" id="KW-0009">Actin-binding</keyword>
<dbReference type="CDD" id="cd11284">
    <property type="entry name" value="ADF_Twf-C_like"/>
    <property type="match status" value="1"/>
</dbReference>
<keyword evidence="11" id="KW-0805">Transcription regulation</keyword>
<dbReference type="SUPFAM" id="SSF50978">
    <property type="entry name" value="WD40 repeat-like"/>
    <property type="match status" value="1"/>
</dbReference>
<dbReference type="SUPFAM" id="SSF55753">
    <property type="entry name" value="Actin depolymerizing proteins"/>
    <property type="match status" value="2"/>
</dbReference>
<dbReference type="Pfam" id="PF00400">
    <property type="entry name" value="WD40"/>
    <property type="match status" value="3"/>
</dbReference>
<dbReference type="InterPro" id="IPR036322">
    <property type="entry name" value="WD40_repeat_dom_sf"/>
</dbReference>
<reference evidence="22" key="1">
    <citation type="submission" date="2020-03" db="EMBL/GenBank/DDBJ databases">
        <title>Intra-Species Differences in Population Size shape Life History and Genome Evolution.</title>
        <authorList>
            <person name="Willemsen D."/>
            <person name="Cui R."/>
            <person name="Valenzano D.R."/>
        </authorList>
    </citation>
    <scope>NUCLEOTIDE SEQUENCE</scope>
    <source>
        <strain evidence="22">GRZ</strain>
        <tissue evidence="22">Whole</tissue>
    </source>
</reference>
<dbReference type="GO" id="GO:0005938">
    <property type="term" value="C:cell cortex"/>
    <property type="evidence" value="ECO:0007669"/>
    <property type="project" value="UniProtKB-SubCell"/>
</dbReference>
<feature type="domain" description="ADF-H" evidence="21">
    <location>
        <begin position="265"/>
        <end position="408"/>
    </location>
</feature>
<dbReference type="Proteomes" id="UP000822369">
    <property type="component" value="Chromosome 14"/>
</dbReference>
<keyword evidence="7" id="KW-0806">Transcription termination</keyword>
<evidence type="ECO:0000256" key="18">
    <source>
        <dbReference type="ARBA" id="ARBA00069496"/>
    </source>
</evidence>
<dbReference type="InterPro" id="IPR015943">
    <property type="entry name" value="WD40/YVTN_repeat-like_dom_sf"/>
</dbReference>
<dbReference type="GO" id="GO:0030042">
    <property type="term" value="P:actin filament depolymerization"/>
    <property type="evidence" value="ECO:0007669"/>
    <property type="project" value="TreeGrafter"/>
</dbReference>
<comment type="similarity">
    <text evidence="5">Belongs to the WD repeat SWD2 family.</text>
</comment>
<dbReference type="GO" id="GO:0051016">
    <property type="term" value="P:barbed-end actin filament capping"/>
    <property type="evidence" value="ECO:0007669"/>
    <property type="project" value="TreeGrafter"/>
</dbReference>
<dbReference type="FunFam" id="2.130.10.10:FF:000065">
    <property type="entry name" value="WD repeat-containing protein 82"/>
    <property type="match status" value="1"/>
</dbReference>
<evidence type="ECO:0000256" key="11">
    <source>
        <dbReference type="ARBA" id="ARBA00023015"/>
    </source>
</evidence>
<gene>
    <name evidence="22" type="ORF">G4P62_009943</name>
</gene>
<proteinExistence type="inferred from homology"/>
<evidence type="ECO:0000256" key="5">
    <source>
        <dbReference type="ARBA" id="ARBA00005616"/>
    </source>
</evidence>
<dbReference type="InterPro" id="IPR002108">
    <property type="entry name" value="ADF-H"/>
</dbReference>
<dbReference type="PROSITE" id="PS50294">
    <property type="entry name" value="WD_REPEATS_REGION"/>
    <property type="match status" value="1"/>
</dbReference>
<dbReference type="GO" id="GO:0032785">
    <property type="term" value="P:negative regulation of DNA-templated transcription, elongation"/>
    <property type="evidence" value="ECO:0007669"/>
    <property type="project" value="UniProtKB-ARBA"/>
</dbReference>
<dbReference type="GO" id="GO:0048471">
    <property type="term" value="C:perinuclear region of cytoplasm"/>
    <property type="evidence" value="ECO:0007669"/>
    <property type="project" value="UniProtKB-SubCell"/>
</dbReference>
<dbReference type="GO" id="GO:0051015">
    <property type="term" value="F:actin filament binding"/>
    <property type="evidence" value="ECO:0007669"/>
    <property type="project" value="TreeGrafter"/>
</dbReference>
<feature type="repeat" description="WD" evidence="19">
    <location>
        <begin position="248"/>
        <end position="277"/>
    </location>
</feature>
<comment type="caution">
    <text evidence="22">The sequence shown here is derived from an EMBL/GenBank/DDBJ whole genome shotgun (WGS) entry which is preliminary data.</text>
</comment>
<evidence type="ECO:0000313" key="22">
    <source>
        <dbReference type="EMBL" id="KAF7207764.1"/>
    </source>
</evidence>
<sequence length="637" mass="72474">MEITDRVLRNFKVARTYQFKSEKVNCVDYSVNGDHAVSSGNDDCIVLYDIQSGRPAKTLYSKKYGADLIRFTRGAAHTVVYSSNKQDDAIRYLSLTDNQFIRYFPGHTARVTALSMSPENEIFISSSLDKTIRIWDLRLADCQGLTNPLGKPICSFDPEGIIFAAGVESHAIKLYDFRAFDKDPFACFETRFNRVCDWTGLKFSNDGKHILICTNGGAIRILNAFNGSVLHTFSGYNNSKGISLEACFTPDSKFVMIGSEDGRVHVWSIESGMKVAVLDSKHPGPINALQFNPLYMTFASASTNMLVLDSSKEPVQTWDRDYDHFLLPLLTPEEPCYILYRLDSQNAQGYEWIFISWSPDQSPVRQKMMYAATRATLKKEFGGGHIKDEMFGTLEDDLCLQGYLRHKSSCSSPAPLTTAEQELHRIKVTEVHSLQDERRRLSTPTARARVTMEFGLDKRAQTRQGLAFPLQEDAKRALQQLKQKRINYIQLKLDVDKETIELVHTKPTETHELPFRIPTDSPRYHFFVFKHSHQGQLDEALVFIYSMPGYTCSIKERMLYSSCKNRLLDEVERDYQLEVTKKMEIDSGDGLTEDFLYEEVHPMEHTLKQAFAKPRGPGGKRGNKRLIKGPGENGEEN</sequence>
<evidence type="ECO:0000259" key="21">
    <source>
        <dbReference type="PROSITE" id="PS51263"/>
    </source>
</evidence>
<comment type="subcellular location">
    <subcellularLocation>
        <location evidence="3">Cytoplasm</location>
        <location evidence="3">Cell cortex</location>
    </subcellularLocation>
    <subcellularLocation>
        <location evidence="2">Cytoplasm</location>
        <location evidence="2">Cytoskeleton</location>
    </subcellularLocation>
    <subcellularLocation>
        <location evidence="4">Cytoplasm</location>
        <location evidence="4">Perinuclear region</location>
    </subcellularLocation>
    <subcellularLocation>
        <location evidence="1">Nucleus</location>
    </subcellularLocation>
</comment>
<name>A0A9D2XSK7_NOTFU</name>
<evidence type="ECO:0000256" key="17">
    <source>
        <dbReference type="ARBA" id="ARBA00056419"/>
    </source>
</evidence>
<dbReference type="GO" id="GO:0140744">
    <property type="term" value="P:negative regulation of lncRNA transcription"/>
    <property type="evidence" value="ECO:0007669"/>
    <property type="project" value="UniProtKB-ARBA"/>
</dbReference>
<dbReference type="PANTHER" id="PTHR13759:SF9">
    <property type="entry name" value="TWINFILIN-2"/>
    <property type="match status" value="1"/>
</dbReference>
<evidence type="ECO:0000256" key="12">
    <source>
        <dbReference type="ARBA" id="ARBA00023163"/>
    </source>
</evidence>
<evidence type="ECO:0000256" key="4">
    <source>
        <dbReference type="ARBA" id="ARBA00004556"/>
    </source>
</evidence>
<evidence type="ECO:0000256" key="6">
    <source>
        <dbReference type="ARBA" id="ARBA00009557"/>
    </source>
</evidence>
<keyword evidence="15" id="KW-0539">Nucleus</keyword>
<dbReference type="GO" id="GO:0003785">
    <property type="term" value="F:actin monomer binding"/>
    <property type="evidence" value="ECO:0007669"/>
    <property type="project" value="TreeGrafter"/>
</dbReference>
<accession>A0A9D2XSK7</accession>
<evidence type="ECO:0000256" key="19">
    <source>
        <dbReference type="PROSITE-ProRule" id="PRU00221"/>
    </source>
</evidence>
<dbReference type="GO" id="GO:0030016">
    <property type="term" value="C:myofibril"/>
    <property type="evidence" value="ECO:0007669"/>
    <property type="project" value="TreeGrafter"/>
</dbReference>
<dbReference type="SMART" id="SM00320">
    <property type="entry name" value="WD40"/>
    <property type="match status" value="5"/>
</dbReference>
<keyword evidence="10" id="KW-0677">Repeat</keyword>
<evidence type="ECO:0000256" key="10">
    <source>
        <dbReference type="ARBA" id="ARBA00022737"/>
    </source>
</evidence>
<comment type="subunit">
    <text evidence="16">Interacts with G-actin; ADP-actin form.</text>
</comment>
<evidence type="ECO:0000256" key="13">
    <source>
        <dbReference type="ARBA" id="ARBA00023203"/>
    </source>
</evidence>
<protein>
    <recommendedName>
        <fullName evidence="18">Twinfilin</fullName>
    </recommendedName>
</protein>
<keyword evidence="9 19" id="KW-0853">WD repeat</keyword>
<dbReference type="Gene3D" id="3.40.20.10">
    <property type="entry name" value="Severin"/>
    <property type="match status" value="2"/>
</dbReference>
<dbReference type="FunFam" id="3.40.20.10:FF:000007">
    <property type="entry name" value="Twinfilin-1 isoform 1"/>
    <property type="match status" value="1"/>
</dbReference>
<dbReference type="GO" id="GO:0006353">
    <property type="term" value="P:DNA-templated transcription termination"/>
    <property type="evidence" value="ECO:0007669"/>
    <property type="project" value="UniProtKB-KW"/>
</dbReference>
<feature type="domain" description="ADF-H" evidence="21">
    <location>
        <begin position="465"/>
        <end position="601"/>
    </location>
</feature>
<evidence type="ECO:0000256" key="20">
    <source>
        <dbReference type="SAM" id="MobiDB-lite"/>
    </source>
</evidence>
<evidence type="ECO:0000256" key="1">
    <source>
        <dbReference type="ARBA" id="ARBA00004123"/>
    </source>
</evidence>
<dbReference type="GO" id="GO:0005634">
    <property type="term" value="C:nucleus"/>
    <property type="evidence" value="ECO:0007669"/>
    <property type="project" value="UniProtKB-SubCell"/>
</dbReference>
<dbReference type="FunFam" id="3.40.20.10:FF:000042">
    <property type="entry name" value="Actin depolymerizing protein"/>
    <property type="match status" value="1"/>
</dbReference>
<comment type="function">
    <text evidence="17">Actin-binding protein involved in motile and morphological processes. Inhibits actin polymerization, likely by sequestering G-actin.</text>
</comment>
<dbReference type="Pfam" id="PF00241">
    <property type="entry name" value="Cofilin_ADF"/>
    <property type="match status" value="2"/>
</dbReference>
<dbReference type="InterPro" id="IPR028458">
    <property type="entry name" value="Twinfilin"/>
</dbReference>
<dbReference type="Gene3D" id="2.130.10.10">
    <property type="entry name" value="YVTN repeat-like/Quinoprotein amine dehydrogenase"/>
    <property type="match status" value="1"/>
</dbReference>
<evidence type="ECO:0000256" key="9">
    <source>
        <dbReference type="ARBA" id="ARBA00022574"/>
    </source>
</evidence>
<organism evidence="22 23">
    <name type="scientific">Nothobranchius furzeri</name>
    <name type="common">Turquoise killifish</name>
    <dbReference type="NCBI Taxonomy" id="105023"/>
    <lineage>
        <taxon>Eukaryota</taxon>
        <taxon>Metazoa</taxon>
        <taxon>Chordata</taxon>
        <taxon>Craniata</taxon>
        <taxon>Vertebrata</taxon>
        <taxon>Euteleostomi</taxon>
        <taxon>Actinopterygii</taxon>
        <taxon>Neopterygii</taxon>
        <taxon>Teleostei</taxon>
        <taxon>Neoteleostei</taxon>
        <taxon>Acanthomorphata</taxon>
        <taxon>Ovalentaria</taxon>
        <taxon>Atherinomorphae</taxon>
        <taxon>Cyprinodontiformes</taxon>
        <taxon>Nothobranchiidae</taxon>
        <taxon>Nothobranchius</taxon>
    </lineage>
</organism>
<evidence type="ECO:0000256" key="3">
    <source>
        <dbReference type="ARBA" id="ARBA00004544"/>
    </source>
</evidence>
<keyword evidence="14" id="KW-0206">Cytoskeleton</keyword>
<dbReference type="GO" id="GO:0010976">
    <property type="term" value="P:positive regulation of neuron projection development"/>
    <property type="evidence" value="ECO:0007669"/>
    <property type="project" value="TreeGrafter"/>
</dbReference>
<evidence type="ECO:0000256" key="15">
    <source>
        <dbReference type="ARBA" id="ARBA00023242"/>
    </source>
</evidence>
<dbReference type="PROSITE" id="PS51263">
    <property type="entry name" value="ADF_H"/>
    <property type="match status" value="2"/>
</dbReference>
<evidence type="ECO:0000256" key="7">
    <source>
        <dbReference type="ARBA" id="ARBA00022472"/>
    </source>
</evidence>
<dbReference type="GO" id="GO:0010591">
    <property type="term" value="P:regulation of lamellipodium assembly"/>
    <property type="evidence" value="ECO:0007669"/>
    <property type="project" value="TreeGrafter"/>
</dbReference>
<dbReference type="InterPro" id="IPR029006">
    <property type="entry name" value="ADF-H/Gelsolin-like_dom_sf"/>
</dbReference>
<dbReference type="CDD" id="cd00200">
    <property type="entry name" value="WD40"/>
    <property type="match status" value="1"/>
</dbReference>